<evidence type="ECO:0000313" key="2">
    <source>
        <dbReference type="EMBL" id="RAW28816.1"/>
    </source>
</evidence>
<dbReference type="AlphaFoldDB" id="A0A329RZ19"/>
<feature type="region of interest" description="Disordered" evidence="1">
    <location>
        <begin position="269"/>
        <end position="291"/>
    </location>
</feature>
<keyword evidence="3" id="KW-1185">Reference proteome</keyword>
<dbReference type="Proteomes" id="UP000251314">
    <property type="component" value="Unassembled WGS sequence"/>
</dbReference>
<evidence type="ECO:0000313" key="3">
    <source>
        <dbReference type="Proteomes" id="UP000251314"/>
    </source>
</evidence>
<reference evidence="2 3" key="1">
    <citation type="submission" date="2018-01" db="EMBL/GenBank/DDBJ databases">
        <title>Draft genome of the strawberry crown rot pathogen Phytophthora cactorum.</title>
        <authorList>
            <person name="Armitage A.D."/>
            <person name="Lysoe E."/>
            <person name="Nellist C.F."/>
            <person name="Harrison R.J."/>
            <person name="Brurberg M.B."/>
        </authorList>
    </citation>
    <scope>NUCLEOTIDE SEQUENCE [LARGE SCALE GENOMIC DNA]</scope>
    <source>
        <strain evidence="2 3">10300</strain>
    </source>
</reference>
<name>A0A329RZ19_9STRA</name>
<protein>
    <submittedName>
        <fullName evidence="2">Uncharacterized protein</fullName>
    </submittedName>
</protein>
<dbReference type="EMBL" id="MJFZ01000466">
    <property type="protein sequence ID" value="RAW28816.1"/>
    <property type="molecule type" value="Genomic_DNA"/>
</dbReference>
<accession>A0A329RZ19</accession>
<sequence>MVIESPVWRLTKDSREEAKQVTSVYQRTRAASCRIPASRTRGQRQDAEQYVEGHSIDVFCLTLSLMESNATTSGDTVRDIFGDEEIKVVLTIKLGEPLNDVRAVHKQPHSLSLRSTVGYAVLLAKVDAIVSAQEGISWPEKDMYRKPGTNTKQREFVKLSAESFDTQVVQAWRNPQRRKVALADFSLLLFAHAVKIHNSIRRATAARINEASVRIREHLAATDEPPLAPNSLALRYFATQHAREPDGTQPTVPEHATYRQLCSVDEARREMAQEQQAEQRRLDRRFRTVES</sequence>
<proteinExistence type="predicted"/>
<comment type="caution">
    <text evidence="2">The sequence shown here is derived from an EMBL/GenBank/DDBJ whole genome shotgun (WGS) entry which is preliminary data.</text>
</comment>
<organism evidence="2 3">
    <name type="scientific">Phytophthora cactorum</name>
    <dbReference type="NCBI Taxonomy" id="29920"/>
    <lineage>
        <taxon>Eukaryota</taxon>
        <taxon>Sar</taxon>
        <taxon>Stramenopiles</taxon>
        <taxon>Oomycota</taxon>
        <taxon>Peronosporomycetes</taxon>
        <taxon>Peronosporales</taxon>
        <taxon>Peronosporaceae</taxon>
        <taxon>Phytophthora</taxon>
    </lineage>
</organism>
<dbReference type="OrthoDB" id="136358at2759"/>
<dbReference type="VEuPathDB" id="FungiDB:PC110_g14821"/>
<evidence type="ECO:0000256" key="1">
    <source>
        <dbReference type="SAM" id="MobiDB-lite"/>
    </source>
</evidence>
<gene>
    <name evidence="2" type="ORF">PC110_g14821</name>
</gene>